<dbReference type="PROSITE" id="PS00093">
    <property type="entry name" value="N4_MTASE"/>
    <property type="match status" value="1"/>
</dbReference>
<dbReference type="Pfam" id="PF10935">
    <property type="entry name" value="DUF2637"/>
    <property type="match status" value="1"/>
</dbReference>
<feature type="compositionally biased region" description="Basic and acidic residues" evidence="5">
    <location>
        <begin position="275"/>
        <end position="285"/>
    </location>
</feature>
<keyword evidence="7" id="KW-1185">Reference proteome</keyword>
<dbReference type="AlphaFoldDB" id="A0A6N7YM77"/>
<evidence type="ECO:0000313" key="7">
    <source>
        <dbReference type="Proteomes" id="UP000440096"/>
    </source>
</evidence>
<evidence type="ECO:0000256" key="2">
    <source>
        <dbReference type="ARBA" id="ARBA00022679"/>
    </source>
</evidence>
<dbReference type="InterPro" id="IPR017985">
    <property type="entry name" value="MeTrfase_CN4_CS"/>
</dbReference>
<evidence type="ECO:0000256" key="5">
    <source>
        <dbReference type="SAM" id="MobiDB-lite"/>
    </source>
</evidence>
<dbReference type="InterPro" id="IPR021235">
    <property type="entry name" value="DUF2637"/>
</dbReference>
<sequence length="285" mass="32592">MHEELATQRFPRAVTSPPYWRLRDYAVPWLRQVARLLMVGTVVANAAAAWPDAVAVGLHCAAPVMLLAMVEAGRAVLLRRFTPANTVARDAIPWERWVLSPWPTLVLWRRLVLWRILNYDTAIETELAVRRTVAILRARDGRRRRREAPLDIVWMLRTGERINEACSRVEGRSNHIDQLPIVDPHHHDDRRVSDPGVGSEADVTDDKLDQAKELNRRHWFETGRPVLAETVRKALHVSAARSRDLARAVRDSDRLALWDRQPGERAASDIPSRTGEIRSEYECQA</sequence>
<keyword evidence="4" id="KW-0680">Restriction system</keyword>
<dbReference type="RefSeq" id="WP_154756292.1">
    <property type="nucleotide sequence ID" value="NZ_WMBA01000009.1"/>
</dbReference>
<dbReference type="GO" id="GO:0015667">
    <property type="term" value="F:site-specific DNA-methyltransferase (cytosine-N4-specific) activity"/>
    <property type="evidence" value="ECO:0007669"/>
    <property type="project" value="InterPro"/>
</dbReference>
<gene>
    <name evidence="6" type="ORF">GKO32_08745</name>
</gene>
<keyword evidence="2" id="KW-0808">Transferase</keyword>
<evidence type="ECO:0000256" key="1">
    <source>
        <dbReference type="ARBA" id="ARBA00022603"/>
    </source>
</evidence>
<feature type="region of interest" description="Disordered" evidence="5">
    <location>
        <begin position="262"/>
        <end position="285"/>
    </location>
</feature>
<dbReference type="GO" id="GO:0032259">
    <property type="term" value="P:methylation"/>
    <property type="evidence" value="ECO:0007669"/>
    <property type="project" value="UniProtKB-KW"/>
</dbReference>
<name>A0A6N7YM77_9PSEU</name>
<organism evidence="6 7">
    <name type="scientific">Amycolatopsis pithecellobii</name>
    <dbReference type="NCBI Taxonomy" id="664692"/>
    <lineage>
        <taxon>Bacteria</taxon>
        <taxon>Bacillati</taxon>
        <taxon>Actinomycetota</taxon>
        <taxon>Actinomycetes</taxon>
        <taxon>Pseudonocardiales</taxon>
        <taxon>Pseudonocardiaceae</taxon>
        <taxon>Amycolatopsis</taxon>
    </lineage>
</organism>
<reference evidence="6 7" key="1">
    <citation type="submission" date="2019-11" db="EMBL/GenBank/DDBJ databases">
        <title>Draft genome of Amycolatopsis RM579.</title>
        <authorList>
            <person name="Duangmal K."/>
            <person name="Mingma R."/>
        </authorList>
    </citation>
    <scope>NUCLEOTIDE SEQUENCE [LARGE SCALE GENOMIC DNA]</scope>
    <source>
        <strain evidence="6 7">RM579</strain>
    </source>
</reference>
<dbReference type="GO" id="GO:0009307">
    <property type="term" value="P:DNA restriction-modification system"/>
    <property type="evidence" value="ECO:0007669"/>
    <property type="project" value="UniProtKB-KW"/>
</dbReference>
<protein>
    <recommendedName>
        <fullName evidence="8">DUF2637 domain-containing protein</fullName>
    </recommendedName>
</protein>
<evidence type="ECO:0000313" key="6">
    <source>
        <dbReference type="EMBL" id="MTD54065.1"/>
    </source>
</evidence>
<comment type="caution">
    <text evidence="6">The sequence shown here is derived from an EMBL/GenBank/DDBJ whole genome shotgun (WGS) entry which is preliminary data.</text>
</comment>
<feature type="compositionally biased region" description="Basic and acidic residues" evidence="5">
    <location>
        <begin position="183"/>
        <end position="193"/>
    </location>
</feature>
<keyword evidence="3" id="KW-0949">S-adenosyl-L-methionine</keyword>
<keyword evidence="1" id="KW-0489">Methyltransferase</keyword>
<evidence type="ECO:0000256" key="3">
    <source>
        <dbReference type="ARBA" id="ARBA00022691"/>
    </source>
</evidence>
<dbReference type="EMBL" id="WMBA01000009">
    <property type="protein sequence ID" value="MTD54065.1"/>
    <property type="molecule type" value="Genomic_DNA"/>
</dbReference>
<evidence type="ECO:0000256" key="4">
    <source>
        <dbReference type="ARBA" id="ARBA00022747"/>
    </source>
</evidence>
<proteinExistence type="predicted"/>
<dbReference type="Proteomes" id="UP000440096">
    <property type="component" value="Unassembled WGS sequence"/>
</dbReference>
<evidence type="ECO:0008006" key="8">
    <source>
        <dbReference type="Google" id="ProtNLM"/>
    </source>
</evidence>
<accession>A0A6N7YM77</accession>
<dbReference type="GO" id="GO:0003677">
    <property type="term" value="F:DNA binding"/>
    <property type="evidence" value="ECO:0007669"/>
    <property type="project" value="InterPro"/>
</dbReference>
<feature type="region of interest" description="Disordered" evidence="5">
    <location>
        <begin position="180"/>
        <end position="202"/>
    </location>
</feature>
<dbReference type="OrthoDB" id="3678681at2"/>